<dbReference type="InterPro" id="IPR021368">
    <property type="entry name" value="T7SS_EccE"/>
</dbReference>
<name>A0A1X0DDH1_9MYCO</name>
<feature type="domain" description="Type VII secretion system protein EccE" evidence="7">
    <location>
        <begin position="203"/>
        <end position="297"/>
    </location>
</feature>
<accession>A0A1X0DDH1</accession>
<dbReference type="Proteomes" id="UP000192801">
    <property type="component" value="Unassembled WGS sequence"/>
</dbReference>
<dbReference type="STRING" id="444597.BST26_12685"/>
<evidence type="ECO:0000256" key="6">
    <source>
        <dbReference type="ARBA" id="ARBA00023136"/>
    </source>
</evidence>
<reference evidence="8 9" key="1">
    <citation type="submission" date="2016-12" db="EMBL/GenBank/DDBJ databases">
        <title>The new phylogeny of genus Mycobacterium.</title>
        <authorList>
            <person name="Tortoli E."/>
            <person name="Trovato A."/>
            <person name="Cirillo D.M."/>
        </authorList>
    </citation>
    <scope>NUCLEOTIDE SEQUENCE [LARGE SCALE GENOMIC DNA]</scope>
    <source>
        <strain evidence="8 9">DSM 45130</strain>
    </source>
</reference>
<evidence type="ECO:0000256" key="4">
    <source>
        <dbReference type="ARBA" id="ARBA00022692"/>
    </source>
</evidence>
<protein>
    <submittedName>
        <fullName evidence="8">Type VII secretion protein EccE</fullName>
    </submittedName>
</protein>
<keyword evidence="4" id="KW-0812">Transmembrane</keyword>
<comment type="similarity">
    <text evidence="2">Belongs to the EccE family.</text>
</comment>
<comment type="caution">
    <text evidence="8">The sequence shown here is derived from an EMBL/GenBank/DDBJ whole genome shotgun (WGS) entry which is preliminary data.</text>
</comment>
<keyword evidence="9" id="KW-1185">Reference proteome</keyword>
<evidence type="ECO:0000256" key="2">
    <source>
        <dbReference type="ARBA" id="ARBA00007759"/>
    </source>
</evidence>
<evidence type="ECO:0000256" key="5">
    <source>
        <dbReference type="ARBA" id="ARBA00022989"/>
    </source>
</evidence>
<evidence type="ECO:0000313" key="9">
    <source>
        <dbReference type="Proteomes" id="UP000192801"/>
    </source>
</evidence>
<dbReference type="InterPro" id="IPR050051">
    <property type="entry name" value="EccE_dom"/>
</dbReference>
<gene>
    <name evidence="8" type="ORF">BST26_12685</name>
</gene>
<comment type="subcellular location">
    <subcellularLocation>
        <location evidence="1">Cell membrane</location>
    </subcellularLocation>
</comment>
<keyword evidence="5" id="KW-1133">Transmembrane helix</keyword>
<evidence type="ECO:0000259" key="7">
    <source>
        <dbReference type="Pfam" id="PF11203"/>
    </source>
</evidence>
<dbReference type="AlphaFoldDB" id="A0A1X0DDH1"/>
<keyword evidence="3" id="KW-1003">Cell membrane</keyword>
<dbReference type="EMBL" id="MVHS01000028">
    <property type="protein sequence ID" value="ORA69830.1"/>
    <property type="molecule type" value="Genomic_DNA"/>
</dbReference>
<evidence type="ECO:0000256" key="1">
    <source>
        <dbReference type="ARBA" id="ARBA00004236"/>
    </source>
</evidence>
<evidence type="ECO:0000256" key="3">
    <source>
        <dbReference type="ARBA" id="ARBA00022475"/>
    </source>
</evidence>
<keyword evidence="6" id="KW-0472">Membrane</keyword>
<dbReference type="Pfam" id="PF11203">
    <property type="entry name" value="EccE"/>
    <property type="match status" value="1"/>
</dbReference>
<dbReference type="GO" id="GO:0005886">
    <property type="term" value="C:plasma membrane"/>
    <property type="evidence" value="ECO:0007669"/>
    <property type="project" value="UniProtKB-SubCell"/>
</dbReference>
<organism evidence="8 9">
    <name type="scientific">Mycolicibacterium insubricum</name>
    <dbReference type="NCBI Taxonomy" id="444597"/>
    <lineage>
        <taxon>Bacteria</taxon>
        <taxon>Bacillati</taxon>
        <taxon>Actinomycetota</taxon>
        <taxon>Actinomycetes</taxon>
        <taxon>Mycobacteriales</taxon>
        <taxon>Mycobacteriaceae</taxon>
        <taxon>Mycolicibacterium</taxon>
    </lineage>
</organism>
<evidence type="ECO:0000313" key="8">
    <source>
        <dbReference type="EMBL" id="ORA69830.1"/>
    </source>
</evidence>
<proteinExistence type="inferred from homology"/>
<sequence>MPGRRAGAPRRQRRKPLEPSRLRSTVEIRAERVLPLADLVLLQVLIAIGLMVALLLHVPGWQGAAAGLALGLVLVIRARGTTLPRLLALRSGFLLERRRRTRGPGPAEPFDASASDGTLIGFRWDGRTLLSLLKIEENPQALTVMEPGVTVSGDTVPVDALVECLQQFDITLDSIDVISQGARSHGHTEVAAVYDAVLGPLPAIAQRSVWVAIRFDPSKCADAVRRRGGGREGILRAATTATRRVANRLTEAGLGSRIQSASEISQAANQLSDGVNPHTVEETWRTCQEGRFKLRSFGIKPAMLTTAGVGLVWTIPSYSTTVCVSLRRDPNEVTQVRGLARFDTHNRARIHLRGLTHLRGYQYSALASSLPVPEPTRQIDTWAYAAQEQDFQNMAVPASGCGQVIGADENGRAVALPLFGPQISRVEIIGTLHLAQQAVLRSLALGARVRVHSQRPRLWRGMVEEVDDHDLLWVADPNRRTMQAGADRNFTVEVFDGVAEQSVRVGVTAMVVVPPDSAPSPNADVALELLDTETDTVKVSTRAGSSVVTMVATDEEMRYIRDSFDAEG</sequence>
<dbReference type="NCBIfam" id="TIGR03923">
    <property type="entry name" value="T7SS_EccE"/>
    <property type="match status" value="1"/>
</dbReference>